<organism evidence="12">
    <name type="scientific">Hydra vulgaris</name>
    <name type="common">Hydra</name>
    <name type="synonym">Hydra attenuata</name>
    <dbReference type="NCBI Taxonomy" id="6087"/>
    <lineage>
        <taxon>Eukaryota</taxon>
        <taxon>Metazoa</taxon>
        <taxon>Cnidaria</taxon>
        <taxon>Hydrozoa</taxon>
        <taxon>Hydroidolina</taxon>
        <taxon>Anthoathecata</taxon>
        <taxon>Aplanulata</taxon>
        <taxon>Hydridae</taxon>
        <taxon>Hydra</taxon>
    </lineage>
</organism>
<comment type="cofactor">
    <cofactor evidence="1 10">
        <name>pyridoxal 5'-phosphate</name>
        <dbReference type="ChEBI" id="CHEBI:597326"/>
    </cofactor>
</comment>
<evidence type="ECO:0000256" key="6">
    <source>
        <dbReference type="ARBA" id="ARBA00022898"/>
    </source>
</evidence>
<evidence type="ECO:0000256" key="8">
    <source>
        <dbReference type="PIRSR" id="PIRSR006468-1"/>
    </source>
</evidence>
<dbReference type="InterPro" id="IPR005786">
    <property type="entry name" value="B_amino_transII"/>
</dbReference>
<keyword evidence="5 11" id="KW-0808">Transferase</keyword>
<dbReference type="PANTHER" id="PTHR11825">
    <property type="entry name" value="SUBGROUP IIII AMINOTRANSFERASE"/>
    <property type="match status" value="1"/>
</dbReference>
<dbReference type="EC" id="2.6.1.42" evidence="11"/>
<sequence>MALKLFVGLKNLKIFWNGSPLVRTISNIKYDDIVINTTKSPRKKPEKGSQLPFGEIMSDHMLVVNWTAKSGWSAPKINPYDFIPMHPSSSVLHYGLACFEGMKAYKSANGNIYMFRPNENMNRFHKSSTRLSMPGFDKDELLKCIAELVRVDQSWIPDAENSSLYIRPTMISTESTLGVRPPASAMLFVITGPVGPYFSTGIFKPISLLADPSFIRSWPGGIGDIKAGGNYAPTIYPQRIAESKGCAQCLWLYNDEVTEVGTMNIFMHWINEQGEEELITPALNGLILPGVTRKSLLELAREWNEFKVSEKSFTIQQMIKAANEGRIKEVLGAGTACVVLPIEKILYNNEFVRVDTPNGFPLSQRLFKELTDIQYGRKSHHWSYLVSSNETLDLMKKKQKVAF</sequence>
<dbReference type="NCBIfam" id="NF009897">
    <property type="entry name" value="PRK13357.1"/>
    <property type="match status" value="1"/>
</dbReference>
<comment type="catalytic activity">
    <reaction evidence="11">
        <text>L-isoleucine + 2-oxoglutarate = (S)-3-methyl-2-oxopentanoate + L-glutamate</text>
        <dbReference type="Rhea" id="RHEA:24801"/>
        <dbReference type="ChEBI" id="CHEBI:16810"/>
        <dbReference type="ChEBI" id="CHEBI:29985"/>
        <dbReference type="ChEBI" id="CHEBI:35146"/>
        <dbReference type="ChEBI" id="CHEBI:58045"/>
        <dbReference type="EC" id="2.6.1.42"/>
    </reaction>
</comment>
<dbReference type="GO" id="GO:0009098">
    <property type="term" value="P:L-leucine biosynthetic process"/>
    <property type="evidence" value="ECO:0007669"/>
    <property type="project" value="TreeGrafter"/>
</dbReference>
<dbReference type="Pfam" id="PF01063">
    <property type="entry name" value="Aminotran_4"/>
    <property type="match status" value="1"/>
</dbReference>
<name>T2MF41_HYDVU</name>
<dbReference type="PANTHER" id="PTHR11825:SF44">
    <property type="entry name" value="BRANCHED-CHAIN-AMINO-ACID AMINOTRANSFERASE"/>
    <property type="match status" value="1"/>
</dbReference>
<dbReference type="NCBIfam" id="TIGR01123">
    <property type="entry name" value="ilvE_II"/>
    <property type="match status" value="1"/>
</dbReference>
<dbReference type="GO" id="GO:0052654">
    <property type="term" value="F:L-leucine-2-oxoglutarate transaminase activity"/>
    <property type="evidence" value="ECO:0007669"/>
    <property type="project" value="RHEA"/>
</dbReference>
<comment type="similarity">
    <text evidence="2 9">Belongs to the class-IV pyridoxal-phosphate-dependent aminotransferase family.</text>
</comment>
<dbReference type="InterPro" id="IPR018300">
    <property type="entry name" value="Aminotrans_IV_CS"/>
</dbReference>
<dbReference type="GO" id="GO:0052656">
    <property type="term" value="F:L-isoleucine-2-oxoglutarate transaminase activity"/>
    <property type="evidence" value="ECO:0007669"/>
    <property type="project" value="RHEA"/>
</dbReference>
<gene>
    <name evidence="12" type="primary">BCAT1</name>
</gene>
<keyword evidence="3 11" id="KW-0032">Aminotransferase</keyword>
<accession>T2MF41</accession>
<dbReference type="InterPro" id="IPR043131">
    <property type="entry name" value="BCAT-like_N"/>
</dbReference>
<dbReference type="EMBL" id="HAAD01004484">
    <property type="protein sequence ID" value="CDG70716.1"/>
    <property type="molecule type" value="mRNA"/>
</dbReference>
<evidence type="ECO:0000256" key="4">
    <source>
        <dbReference type="ARBA" id="ARBA00022605"/>
    </source>
</evidence>
<evidence type="ECO:0000256" key="9">
    <source>
        <dbReference type="RuleBase" id="RU004106"/>
    </source>
</evidence>
<comment type="catalytic activity">
    <reaction evidence="11">
        <text>L-valine + 2-oxoglutarate = 3-methyl-2-oxobutanoate + L-glutamate</text>
        <dbReference type="Rhea" id="RHEA:24813"/>
        <dbReference type="ChEBI" id="CHEBI:11851"/>
        <dbReference type="ChEBI" id="CHEBI:16810"/>
        <dbReference type="ChEBI" id="CHEBI:29985"/>
        <dbReference type="ChEBI" id="CHEBI:57762"/>
        <dbReference type="EC" id="2.6.1.42"/>
    </reaction>
</comment>
<dbReference type="InterPro" id="IPR033939">
    <property type="entry name" value="BCAT_family"/>
</dbReference>
<comment type="catalytic activity">
    <reaction evidence="11">
        <text>L-leucine + 2-oxoglutarate = 4-methyl-2-oxopentanoate + L-glutamate</text>
        <dbReference type="Rhea" id="RHEA:18321"/>
        <dbReference type="ChEBI" id="CHEBI:16810"/>
        <dbReference type="ChEBI" id="CHEBI:17865"/>
        <dbReference type="ChEBI" id="CHEBI:29985"/>
        <dbReference type="ChEBI" id="CHEBI:57427"/>
        <dbReference type="EC" id="2.6.1.42"/>
    </reaction>
</comment>
<dbReference type="Gene3D" id="3.30.470.10">
    <property type="match status" value="1"/>
</dbReference>
<dbReference type="GO" id="GO:0009099">
    <property type="term" value="P:L-valine biosynthetic process"/>
    <property type="evidence" value="ECO:0007669"/>
    <property type="project" value="TreeGrafter"/>
</dbReference>
<evidence type="ECO:0000256" key="7">
    <source>
        <dbReference type="ARBA" id="ARBA00023304"/>
    </source>
</evidence>
<dbReference type="PROSITE" id="PS00770">
    <property type="entry name" value="AA_TRANSFER_CLASS_4"/>
    <property type="match status" value="1"/>
</dbReference>
<keyword evidence="6 10" id="KW-0663">Pyridoxal phosphate</keyword>
<dbReference type="InterPro" id="IPR043132">
    <property type="entry name" value="BCAT-like_C"/>
</dbReference>
<evidence type="ECO:0000313" key="12">
    <source>
        <dbReference type="EMBL" id="CDG70716.1"/>
    </source>
</evidence>
<dbReference type="SUPFAM" id="SSF56752">
    <property type="entry name" value="D-aminoacid aminotransferase-like PLP-dependent enzymes"/>
    <property type="match status" value="1"/>
</dbReference>
<proteinExistence type="evidence at transcript level"/>
<dbReference type="InterPro" id="IPR001544">
    <property type="entry name" value="Aminotrans_IV"/>
</dbReference>
<protein>
    <recommendedName>
        <fullName evidence="11">Branched-chain-amino-acid aminotransferase</fullName>
        <ecNumber evidence="11">2.6.1.42</ecNumber>
    </recommendedName>
</protein>
<evidence type="ECO:0000256" key="3">
    <source>
        <dbReference type="ARBA" id="ARBA00022576"/>
    </source>
</evidence>
<feature type="modified residue" description="N6-(pyridoxal phosphate)lysine" evidence="8">
    <location>
        <position position="226"/>
    </location>
</feature>
<dbReference type="OrthoDB" id="1732691at2759"/>
<dbReference type="GO" id="GO:0052655">
    <property type="term" value="F:L-valine-2-oxoglutarate transaminase activity"/>
    <property type="evidence" value="ECO:0007669"/>
    <property type="project" value="RHEA"/>
</dbReference>
<reference evidence="12" key="1">
    <citation type="journal article" date="2013" name="Genome Biol. Evol.">
        <title>Punctuated emergences of genetic and phenotypic innovations in eumetazoan, bilaterian, euteleostome, and hominidae ancestors.</title>
        <authorList>
            <person name="Wenger Y."/>
            <person name="Galliot B."/>
        </authorList>
    </citation>
    <scope>NUCLEOTIDE SEQUENCE</scope>
    <source>
        <tissue evidence="12">Whole animals</tissue>
    </source>
</reference>
<dbReference type="InterPro" id="IPR036038">
    <property type="entry name" value="Aminotransferase-like"/>
</dbReference>
<evidence type="ECO:0000256" key="11">
    <source>
        <dbReference type="RuleBase" id="RU004517"/>
    </source>
</evidence>
<evidence type="ECO:0000256" key="2">
    <source>
        <dbReference type="ARBA" id="ARBA00009320"/>
    </source>
</evidence>
<evidence type="ECO:0000256" key="1">
    <source>
        <dbReference type="ARBA" id="ARBA00001933"/>
    </source>
</evidence>
<evidence type="ECO:0000256" key="5">
    <source>
        <dbReference type="ARBA" id="ARBA00022679"/>
    </source>
</evidence>
<evidence type="ECO:0000256" key="10">
    <source>
        <dbReference type="RuleBase" id="RU004516"/>
    </source>
</evidence>
<dbReference type="AlphaFoldDB" id="T2MF41"/>
<dbReference type="FunFam" id="3.30.470.10:FF:000002">
    <property type="entry name" value="Branched-chain-amino-acid aminotransferase"/>
    <property type="match status" value="1"/>
</dbReference>
<dbReference type="CDD" id="cd01557">
    <property type="entry name" value="BCAT_beta_family"/>
    <property type="match status" value="1"/>
</dbReference>
<keyword evidence="7 11" id="KW-0100">Branched-chain amino acid biosynthesis</keyword>
<dbReference type="GO" id="GO:0005739">
    <property type="term" value="C:mitochondrion"/>
    <property type="evidence" value="ECO:0007669"/>
    <property type="project" value="TreeGrafter"/>
</dbReference>
<dbReference type="Gene3D" id="3.20.10.10">
    <property type="entry name" value="D-amino Acid Aminotransferase, subunit A, domain 2"/>
    <property type="match status" value="1"/>
</dbReference>
<dbReference type="PIRSF" id="PIRSF006468">
    <property type="entry name" value="BCAT1"/>
    <property type="match status" value="1"/>
</dbReference>
<keyword evidence="4 11" id="KW-0028">Amino-acid biosynthesis</keyword>